<dbReference type="PROSITE" id="PS50883">
    <property type="entry name" value="EAL"/>
    <property type="match status" value="1"/>
</dbReference>
<dbReference type="PANTHER" id="PTHR33121">
    <property type="entry name" value="CYCLIC DI-GMP PHOSPHODIESTERASE PDEF"/>
    <property type="match status" value="1"/>
</dbReference>
<dbReference type="Gene3D" id="3.20.20.450">
    <property type="entry name" value="EAL domain"/>
    <property type="match status" value="1"/>
</dbReference>
<evidence type="ECO:0000313" key="3">
    <source>
        <dbReference type="Proteomes" id="UP000243650"/>
    </source>
</evidence>
<dbReference type="PANTHER" id="PTHR33121:SF15">
    <property type="entry name" value="BLUE LIGHT- AND TEMPERATURE-REGULATED ANTIREPRESSOR BLUF"/>
    <property type="match status" value="1"/>
</dbReference>
<dbReference type="InterPro" id="IPR001633">
    <property type="entry name" value="EAL_dom"/>
</dbReference>
<dbReference type="RefSeq" id="WP_105959721.1">
    <property type="nucleotide sequence ID" value="NZ_PVNS01000011.1"/>
</dbReference>
<dbReference type="SMART" id="SM00052">
    <property type="entry name" value="EAL"/>
    <property type="match status" value="1"/>
</dbReference>
<dbReference type="CDD" id="cd01948">
    <property type="entry name" value="EAL"/>
    <property type="match status" value="1"/>
</dbReference>
<evidence type="ECO:0000313" key="2">
    <source>
        <dbReference type="EMBL" id="PRO64866.1"/>
    </source>
</evidence>
<dbReference type="InterPro" id="IPR050706">
    <property type="entry name" value="Cyclic-di-GMP_PDE-like"/>
</dbReference>
<reference evidence="2 3" key="1">
    <citation type="submission" date="2018-03" db="EMBL/GenBank/DDBJ databases">
        <title>Bacillus urumqiensis sp. nov., a moderately haloalkaliphilic bacterium isolated from a salt lake.</title>
        <authorList>
            <person name="Zhao B."/>
            <person name="Liao Z."/>
        </authorList>
    </citation>
    <scope>NUCLEOTIDE SEQUENCE [LARGE SCALE GENOMIC DNA]</scope>
    <source>
        <strain evidence="2 3">BZ-SZ-XJ18</strain>
    </source>
</reference>
<dbReference type="EMBL" id="PVNS01000011">
    <property type="protein sequence ID" value="PRO64866.1"/>
    <property type="molecule type" value="Genomic_DNA"/>
</dbReference>
<accession>A0A2P6MF05</accession>
<dbReference type="OrthoDB" id="581425at2"/>
<dbReference type="InterPro" id="IPR035919">
    <property type="entry name" value="EAL_sf"/>
</dbReference>
<dbReference type="AlphaFoldDB" id="A0A2P6MF05"/>
<evidence type="ECO:0000259" key="1">
    <source>
        <dbReference type="PROSITE" id="PS50883"/>
    </source>
</evidence>
<dbReference type="Pfam" id="PF00563">
    <property type="entry name" value="EAL"/>
    <property type="match status" value="1"/>
</dbReference>
<keyword evidence="3" id="KW-1185">Reference proteome</keyword>
<sequence length="345" mass="39624">MESCQMCQGKIPLSETGQLILASGRTEILKEVQRAFKRSSPEANSQGTRLYIPYKDWDELHEHMNRLNQTVEKEEIQRIRGSLIDEHGSRHMPGNSFTMPELSEQIDHPEMVKIIQERLFQSFMQPVIDARTDEPFGYEFLLRPNSKVYPFNPGELFAFSQNSGLQSMLDSQARINAIRTSSHRLMPGMKRFINFLPSSIYDPSHCLKSTFKAVKDYNVNPEDLVFEVVETEKITDIAHLKYIFSEYKKAGVMVALDDVGTGFSTIEVLKELQPNYAKLDRSLIQDIHLHPEKAEKLKEYREAAASQNIKLLAEGIELPEEYNIVKPLVDYVQGYYFGKPMIKPA</sequence>
<proteinExistence type="predicted"/>
<gene>
    <name evidence="2" type="ORF">C6I21_12010</name>
</gene>
<organism evidence="2 3">
    <name type="scientific">Alkalicoccus urumqiensis</name>
    <name type="common">Bacillus urumqiensis</name>
    <dbReference type="NCBI Taxonomy" id="1548213"/>
    <lineage>
        <taxon>Bacteria</taxon>
        <taxon>Bacillati</taxon>
        <taxon>Bacillota</taxon>
        <taxon>Bacilli</taxon>
        <taxon>Bacillales</taxon>
        <taxon>Bacillaceae</taxon>
        <taxon>Alkalicoccus</taxon>
    </lineage>
</organism>
<dbReference type="GO" id="GO:0071111">
    <property type="term" value="F:cyclic-guanylate-specific phosphodiesterase activity"/>
    <property type="evidence" value="ECO:0007669"/>
    <property type="project" value="InterPro"/>
</dbReference>
<name>A0A2P6MF05_ALKUR</name>
<comment type="caution">
    <text evidence="2">The sequence shown here is derived from an EMBL/GenBank/DDBJ whole genome shotgun (WGS) entry which is preliminary data.</text>
</comment>
<dbReference type="SUPFAM" id="SSF141868">
    <property type="entry name" value="EAL domain-like"/>
    <property type="match status" value="1"/>
</dbReference>
<dbReference type="Proteomes" id="UP000243650">
    <property type="component" value="Unassembled WGS sequence"/>
</dbReference>
<protein>
    <submittedName>
        <fullName evidence="2">EAL domain-containing protein</fullName>
    </submittedName>
</protein>
<feature type="domain" description="EAL" evidence="1">
    <location>
        <begin position="104"/>
        <end position="345"/>
    </location>
</feature>